<dbReference type="Gene3D" id="3.80.10.10">
    <property type="entry name" value="Ribonuclease Inhibitor"/>
    <property type="match status" value="2"/>
</dbReference>
<feature type="compositionally biased region" description="Basic and acidic residues" evidence="2">
    <location>
        <begin position="564"/>
        <end position="573"/>
    </location>
</feature>
<dbReference type="PANTHER" id="PTHR33463">
    <property type="entry name" value="NB-ARC DOMAIN-CONTAINING PROTEIN-RELATED"/>
    <property type="match status" value="1"/>
</dbReference>
<feature type="region of interest" description="Disordered" evidence="2">
    <location>
        <begin position="536"/>
        <end position="573"/>
    </location>
</feature>
<organism evidence="4 5">
    <name type="scientific">Ilex paraguariensis</name>
    <name type="common">yerba mate</name>
    <dbReference type="NCBI Taxonomy" id="185542"/>
    <lineage>
        <taxon>Eukaryota</taxon>
        <taxon>Viridiplantae</taxon>
        <taxon>Streptophyta</taxon>
        <taxon>Embryophyta</taxon>
        <taxon>Tracheophyta</taxon>
        <taxon>Spermatophyta</taxon>
        <taxon>Magnoliopsida</taxon>
        <taxon>eudicotyledons</taxon>
        <taxon>Gunneridae</taxon>
        <taxon>Pentapetalae</taxon>
        <taxon>asterids</taxon>
        <taxon>campanulids</taxon>
        <taxon>Aquifoliales</taxon>
        <taxon>Aquifoliaceae</taxon>
        <taxon>Ilex</taxon>
    </lineage>
</organism>
<feature type="domain" description="Disease resistance protein At4g27190-like leucine-rich repeats" evidence="3">
    <location>
        <begin position="356"/>
        <end position="482"/>
    </location>
</feature>
<dbReference type="EMBL" id="CAUOFW020002895">
    <property type="protein sequence ID" value="CAK9156677.1"/>
    <property type="molecule type" value="Genomic_DNA"/>
</dbReference>
<dbReference type="PANTHER" id="PTHR33463:SF198">
    <property type="entry name" value="RPP4C3"/>
    <property type="match status" value="1"/>
</dbReference>
<evidence type="ECO:0000256" key="2">
    <source>
        <dbReference type="SAM" id="MobiDB-lite"/>
    </source>
</evidence>
<evidence type="ECO:0000313" key="4">
    <source>
        <dbReference type="EMBL" id="CAK9156677.1"/>
    </source>
</evidence>
<name>A0ABC8SIF3_9AQUA</name>
<gene>
    <name evidence="4" type="ORF">ILEXP_LOCUS25224</name>
</gene>
<proteinExistence type="predicted"/>
<keyword evidence="5" id="KW-1185">Reference proteome</keyword>
<dbReference type="Proteomes" id="UP001642360">
    <property type="component" value="Unassembled WGS sequence"/>
</dbReference>
<accession>A0ABC8SIF3</accession>
<comment type="caution">
    <text evidence="4">The sequence shown here is derived from an EMBL/GenBank/DDBJ whole genome shotgun (WGS) entry which is preliminary data.</text>
</comment>
<sequence>IGELKDLETLSFIGSEVAELPREIGQLIRLRLLDLTDCSYLKLIPAGVIASLTRLECLYLRNGFKDWSVDGQDMGRNNASLTELKHLSYLRTLEIEVLDVEIYPKDLLSGNQLIEYKIAIGSSFLRSDVKNNSRALKLSRCQSIIQEGGGVSMMLKRAEALILTGLEDVETVLNYFRIDAFSNLKRLKVDGCGGKIEYLVDTTERMSPSIFPVVEILDLRSMQDFRQICHGHLPSTSFSELRELLLDNLPKLINLWEDPTGQAQLSSLRQLQHLHLDSCDNMEAMLAINAEGAVAEADEIVLHKLEELNLWNLPDLNLEYLSISKCYLLEDLYEGHDATSVTLPKIRTVLLLGLPKLKDTWWNKACHESRSFENLKELTIGGCNCKRYVFSFTTSKLLIQLQELVIEECDMMKEIIATEREEDGEVVDAIVFPKLFYLSLGRMPELTSFYQGNCTLEFQSLEALKIEKCPKMQTFVGSSTNRSKEASEEGLEGQTDQEGNYSVAVKPFFNKKRTINFQDTKCDTSLILVVVHNSSLLRSPPGKLGEGEEKEEEETLTTQQFPREVCKEAEDKA</sequence>
<keyword evidence="1" id="KW-0611">Plant defense</keyword>
<dbReference type="AlphaFoldDB" id="A0ABC8SIF3"/>
<evidence type="ECO:0000313" key="5">
    <source>
        <dbReference type="Proteomes" id="UP001642360"/>
    </source>
</evidence>
<evidence type="ECO:0000256" key="1">
    <source>
        <dbReference type="ARBA" id="ARBA00022821"/>
    </source>
</evidence>
<protein>
    <recommendedName>
        <fullName evidence="3">Disease resistance protein At4g27190-like leucine-rich repeats domain-containing protein</fullName>
    </recommendedName>
</protein>
<dbReference type="InterPro" id="IPR032675">
    <property type="entry name" value="LRR_dom_sf"/>
</dbReference>
<dbReference type="SUPFAM" id="SSF52058">
    <property type="entry name" value="L domain-like"/>
    <property type="match status" value="2"/>
</dbReference>
<dbReference type="InterPro" id="IPR050905">
    <property type="entry name" value="Plant_NBS-LRR"/>
</dbReference>
<dbReference type="InterPro" id="IPR057135">
    <property type="entry name" value="At4g27190-like_LRR"/>
</dbReference>
<feature type="domain" description="Disease resistance protein At4g27190-like leucine-rich repeats" evidence="3">
    <location>
        <begin position="217"/>
        <end position="316"/>
    </location>
</feature>
<feature type="non-terminal residue" evidence="4">
    <location>
        <position position="1"/>
    </location>
</feature>
<evidence type="ECO:0000259" key="3">
    <source>
        <dbReference type="Pfam" id="PF23247"/>
    </source>
</evidence>
<reference evidence="4 5" key="1">
    <citation type="submission" date="2024-02" db="EMBL/GenBank/DDBJ databases">
        <authorList>
            <person name="Vignale AGUSTIN F."/>
            <person name="Sosa J E."/>
            <person name="Modenutti C."/>
        </authorList>
    </citation>
    <scope>NUCLEOTIDE SEQUENCE [LARGE SCALE GENOMIC DNA]</scope>
</reference>
<feature type="region of interest" description="Disordered" evidence="2">
    <location>
        <begin position="477"/>
        <end position="497"/>
    </location>
</feature>
<dbReference type="Pfam" id="PF23247">
    <property type="entry name" value="LRR_RPS2"/>
    <property type="match status" value="2"/>
</dbReference>